<proteinExistence type="predicted"/>
<keyword evidence="2" id="KW-1185">Reference proteome</keyword>
<evidence type="ECO:0000313" key="2">
    <source>
        <dbReference type="Proteomes" id="UP001230649"/>
    </source>
</evidence>
<dbReference type="EMBL" id="JASBWS010000063">
    <property type="protein sequence ID" value="KAJ9102703.1"/>
    <property type="molecule type" value="Genomic_DNA"/>
</dbReference>
<organism evidence="1 2">
    <name type="scientific">Naganishia adeliensis</name>
    <dbReference type="NCBI Taxonomy" id="92952"/>
    <lineage>
        <taxon>Eukaryota</taxon>
        <taxon>Fungi</taxon>
        <taxon>Dikarya</taxon>
        <taxon>Basidiomycota</taxon>
        <taxon>Agaricomycotina</taxon>
        <taxon>Tremellomycetes</taxon>
        <taxon>Filobasidiales</taxon>
        <taxon>Filobasidiaceae</taxon>
        <taxon>Naganishia</taxon>
    </lineage>
</organism>
<protein>
    <submittedName>
        <fullName evidence="1">Uncharacterized protein</fullName>
    </submittedName>
</protein>
<accession>A0ACC2VU31</accession>
<name>A0ACC2VU31_9TREE</name>
<dbReference type="Proteomes" id="UP001230649">
    <property type="component" value="Unassembled WGS sequence"/>
</dbReference>
<sequence length="59" mass="6535">MRENVYKTFRFTSTTSRQVLVFGAVVPALIGAACYYNDATQDWAGKKRGESLMASEVKA</sequence>
<reference evidence="1" key="1">
    <citation type="submission" date="2023-04" db="EMBL/GenBank/DDBJ databases">
        <title>Draft Genome sequencing of Naganishia species isolated from polar environments using Oxford Nanopore Technology.</title>
        <authorList>
            <person name="Leo P."/>
            <person name="Venkateswaran K."/>
        </authorList>
    </citation>
    <scope>NUCLEOTIDE SEQUENCE</scope>
    <source>
        <strain evidence="1">MNA-CCFEE 5262</strain>
    </source>
</reference>
<evidence type="ECO:0000313" key="1">
    <source>
        <dbReference type="EMBL" id="KAJ9102703.1"/>
    </source>
</evidence>
<gene>
    <name evidence="1" type="ORF">QFC20_004976</name>
</gene>
<comment type="caution">
    <text evidence="1">The sequence shown here is derived from an EMBL/GenBank/DDBJ whole genome shotgun (WGS) entry which is preliminary data.</text>
</comment>